<proteinExistence type="predicted"/>
<comment type="caution">
    <text evidence="1">The sequence shown here is derived from an EMBL/GenBank/DDBJ whole genome shotgun (WGS) entry which is preliminary data.</text>
</comment>
<sequence>MTRKAALLTGVLAFAAMIVTVMQTQAVPILVLITTKPHVSTTSASRGRVTTATLLSAAVFAPLLGRIGDLYGREPTPLVTLARKPARPQPNSRRHSW</sequence>
<reference evidence="1 2" key="1">
    <citation type="submission" date="2019-10" db="EMBL/GenBank/DDBJ databases">
        <title>Nocardia macrotermitis sp. nov. and Nocardia aurantia sp. nov., isolated from the gut of fungus growing-termite Macrotermes natalensis.</title>
        <authorList>
            <person name="Benndorf R."/>
            <person name="Schwitalla J."/>
            <person name="Martin K."/>
            <person name="De Beer W."/>
            <person name="Kaster A.-K."/>
            <person name="Vollmers J."/>
            <person name="Poulsen M."/>
            <person name="Beemelmanns C."/>
        </authorList>
    </citation>
    <scope>NUCLEOTIDE SEQUENCE [LARGE SCALE GENOMIC DNA]</scope>
    <source>
        <strain evidence="1 2">RB20</strain>
    </source>
</reference>
<dbReference type="Gene3D" id="1.20.1250.20">
    <property type="entry name" value="MFS general substrate transporter like domains"/>
    <property type="match status" value="1"/>
</dbReference>
<dbReference type="AlphaFoldDB" id="A0A7K0D466"/>
<organism evidence="1 2">
    <name type="scientific">Nocardia macrotermitis</name>
    <dbReference type="NCBI Taxonomy" id="2585198"/>
    <lineage>
        <taxon>Bacteria</taxon>
        <taxon>Bacillati</taxon>
        <taxon>Actinomycetota</taxon>
        <taxon>Actinomycetes</taxon>
        <taxon>Mycobacteriales</taxon>
        <taxon>Nocardiaceae</taxon>
        <taxon>Nocardia</taxon>
    </lineage>
</organism>
<dbReference type="InterPro" id="IPR036259">
    <property type="entry name" value="MFS_trans_sf"/>
</dbReference>
<gene>
    <name evidence="1" type="ORF">NRB20_34860</name>
</gene>
<dbReference type="RefSeq" id="WP_194289890.1">
    <property type="nucleotide sequence ID" value="NZ_WEGK01000006.1"/>
</dbReference>
<name>A0A7K0D466_9NOCA</name>
<dbReference type="SUPFAM" id="SSF103473">
    <property type="entry name" value="MFS general substrate transporter"/>
    <property type="match status" value="1"/>
</dbReference>
<keyword evidence="2" id="KW-1185">Reference proteome</keyword>
<dbReference type="Proteomes" id="UP000438448">
    <property type="component" value="Unassembled WGS sequence"/>
</dbReference>
<evidence type="ECO:0000313" key="2">
    <source>
        <dbReference type="Proteomes" id="UP000438448"/>
    </source>
</evidence>
<dbReference type="EMBL" id="WEGK01000006">
    <property type="protein sequence ID" value="MQY20381.1"/>
    <property type="molecule type" value="Genomic_DNA"/>
</dbReference>
<evidence type="ECO:0008006" key="3">
    <source>
        <dbReference type="Google" id="ProtNLM"/>
    </source>
</evidence>
<protein>
    <recommendedName>
        <fullName evidence="3">Major facilitator superfamily (MFS) profile domain-containing protein</fullName>
    </recommendedName>
</protein>
<accession>A0A7K0D466</accession>
<evidence type="ECO:0000313" key="1">
    <source>
        <dbReference type="EMBL" id="MQY20381.1"/>
    </source>
</evidence>